<dbReference type="Pfam" id="PF01717">
    <property type="entry name" value="Meth_synt_2"/>
    <property type="match status" value="1"/>
</dbReference>
<keyword evidence="4" id="KW-1185">Reference proteome</keyword>
<dbReference type="InterPro" id="IPR038071">
    <property type="entry name" value="UROD/MetE-like_sf"/>
</dbReference>
<evidence type="ECO:0000313" key="2">
    <source>
        <dbReference type="EMBL" id="MEI5992665.1"/>
    </source>
</evidence>
<reference evidence="3" key="1">
    <citation type="submission" date="2017-05" db="EMBL/GenBank/DDBJ databases">
        <title>The Genome Sequence of Enterococcus sp. 4G2_DIV0659.</title>
        <authorList>
            <consortium name="The Broad Institute Genomics Platform"/>
            <consortium name="The Broad Institute Genomic Center for Infectious Diseases"/>
            <person name="Earl A."/>
            <person name="Manson A."/>
            <person name="Schwartman J."/>
            <person name="Gilmore M."/>
            <person name="Abouelleil A."/>
            <person name="Cao P."/>
            <person name="Chapman S."/>
            <person name="Cusick C."/>
            <person name="Shea T."/>
            <person name="Young S."/>
            <person name="Neafsey D."/>
            <person name="Nusbaum C."/>
            <person name="Birren B."/>
        </authorList>
    </citation>
    <scope>NUCLEOTIDE SEQUENCE [LARGE SCALE GENOMIC DNA]</scope>
    <source>
        <strain evidence="3">4G2_DIV0659</strain>
    </source>
</reference>
<evidence type="ECO:0000259" key="1">
    <source>
        <dbReference type="Pfam" id="PF01717"/>
    </source>
</evidence>
<dbReference type="Proteomes" id="UP000195139">
    <property type="component" value="Unassembled WGS sequence"/>
</dbReference>
<reference evidence="2 4" key="2">
    <citation type="submission" date="2018-07" db="EMBL/GenBank/DDBJ databases">
        <title>The Genome Sequence of Enterococcus sp. DIV0659b.</title>
        <authorList>
            <consortium name="The Broad Institute Genomics Platform"/>
            <consortium name="The Broad Institute Genomic Center for Infectious Diseases"/>
            <person name="Earl A."/>
            <person name="Manson A."/>
            <person name="Schwartman J."/>
            <person name="Gilmore M."/>
            <person name="Abouelleil A."/>
            <person name="Cao P."/>
            <person name="Chapman S."/>
            <person name="Cusick C."/>
            <person name="Shea T."/>
            <person name="Young S."/>
            <person name="Neafsey D."/>
            <person name="Nusbaum C."/>
            <person name="Birren B."/>
        </authorList>
    </citation>
    <scope>NUCLEOTIDE SEQUENCE [LARGE SCALE GENOMIC DNA]</scope>
    <source>
        <strain evidence="2 4">4G2_DIV0659</strain>
    </source>
</reference>
<name>A0A242CK18_9ENTE</name>
<dbReference type="SUPFAM" id="SSF51726">
    <property type="entry name" value="UROD/MetE-like"/>
    <property type="match status" value="1"/>
</dbReference>
<dbReference type="EMBL" id="NGLE02000001">
    <property type="protein sequence ID" value="MEI5992665.1"/>
    <property type="molecule type" value="Genomic_DNA"/>
</dbReference>
<dbReference type="GO" id="GO:0008270">
    <property type="term" value="F:zinc ion binding"/>
    <property type="evidence" value="ECO:0007669"/>
    <property type="project" value="InterPro"/>
</dbReference>
<proteinExistence type="predicted"/>
<dbReference type="GO" id="GO:0003871">
    <property type="term" value="F:5-methyltetrahydropteroyltriglutamate-homocysteine S-methyltransferase activity"/>
    <property type="evidence" value="ECO:0007669"/>
    <property type="project" value="InterPro"/>
</dbReference>
<sequence>MTTIKDIPFRYDQVGSFLRPEVLKTAREQFLKQEITAEALKKIEDESILALINKQVEIGLKAITDGEFRRSWWHLDFLWGLNGVQETTPEKGYQFNKVQTRAASYEITDKISFNPDHPFFNDYAFLQKHTPAGILAKVSIPSPTLLFNRKNSVVHTDGCYQDEQSFINDLAHTYHQTIVAFYDLGCRYLQLDDTSWGMYTGFIENAKTEEEVRQWHRQCELGVKVVNQLLKDLPEDLTITMHVCRGNYKSDWAISGPYDHVADYLAQLNIDGYFLEYDDNRSGGFEPLAKIYQNGPAKKIVLGLVTSKFPELESTELLIKRINEAKNHVPLSNLCLSPQCGFASTEEGNHLTEAEQWAKVKLVIDAAKAVWADA</sequence>
<dbReference type="GO" id="GO:0009086">
    <property type="term" value="P:methionine biosynthetic process"/>
    <property type="evidence" value="ECO:0007669"/>
    <property type="project" value="InterPro"/>
</dbReference>
<dbReference type="STRING" id="1834181.A5880_001281"/>
<feature type="domain" description="Cobalamin-independent methionine synthase MetE C-terminal/archaeal" evidence="1">
    <location>
        <begin position="14"/>
        <end position="368"/>
    </location>
</feature>
<dbReference type="PANTHER" id="PTHR43844:SF1">
    <property type="entry name" value="METHIONINE SYNTHASE"/>
    <property type="match status" value="1"/>
</dbReference>
<dbReference type="InterPro" id="IPR002629">
    <property type="entry name" value="Met_Synth_C/arc"/>
</dbReference>
<dbReference type="NCBIfam" id="NF005085">
    <property type="entry name" value="PRK06520.1"/>
    <property type="match status" value="1"/>
</dbReference>
<dbReference type="OrthoDB" id="6430685at2"/>
<dbReference type="RefSeq" id="WP_086330207.1">
    <property type="nucleotide sequence ID" value="NZ_NGLE02000001.1"/>
</dbReference>
<protein>
    <recommendedName>
        <fullName evidence="1">Cobalamin-independent methionine synthase MetE C-terminal/archaeal domain-containing protein</fullName>
    </recommendedName>
</protein>
<accession>A0A242CK18</accession>
<dbReference type="EMBL" id="NGLE01000001">
    <property type="protein sequence ID" value="OTO10597.1"/>
    <property type="molecule type" value="Genomic_DNA"/>
</dbReference>
<evidence type="ECO:0000313" key="3">
    <source>
        <dbReference type="EMBL" id="OTO10597.1"/>
    </source>
</evidence>
<dbReference type="Gene3D" id="3.20.20.210">
    <property type="match status" value="1"/>
</dbReference>
<gene>
    <name evidence="2" type="ORF">A5880_000187</name>
    <name evidence="3" type="ORF">A5880_001281</name>
</gene>
<dbReference type="AlphaFoldDB" id="A0A242CK18"/>
<comment type="caution">
    <text evidence="3">The sequence shown here is derived from an EMBL/GenBank/DDBJ whole genome shotgun (WGS) entry which is preliminary data.</text>
</comment>
<dbReference type="CDD" id="cd03311">
    <property type="entry name" value="CIMS_C_terminal_like"/>
    <property type="match status" value="1"/>
</dbReference>
<dbReference type="PANTHER" id="PTHR43844">
    <property type="entry name" value="METHIONINE SYNTHASE"/>
    <property type="match status" value="1"/>
</dbReference>
<evidence type="ECO:0000313" key="4">
    <source>
        <dbReference type="Proteomes" id="UP000195139"/>
    </source>
</evidence>
<organism evidence="3">
    <name type="scientific">Candidatus Enterococcus mansonii</name>
    <dbReference type="NCBI Taxonomy" id="1834181"/>
    <lineage>
        <taxon>Bacteria</taxon>
        <taxon>Bacillati</taxon>
        <taxon>Bacillota</taxon>
        <taxon>Bacilli</taxon>
        <taxon>Lactobacillales</taxon>
        <taxon>Enterococcaceae</taxon>
        <taxon>Enterococcus</taxon>
    </lineage>
</organism>